<dbReference type="RefSeq" id="WP_180156223.1">
    <property type="nucleotide sequence ID" value="NZ_JACCEM010000007.1"/>
</dbReference>
<dbReference type="PANTHER" id="PTHR30348">
    <property type="entry name" value="UNCHARACTERIZED PROTEIN YECE"/>
    <property type="match status" value="1"/>
</dbReference>
<proteinExistence type="predicted"/>
<accession>A0A853G5V1</accession>
<comment type="caution">
    <text evidence="1">The sequence shown here is derived from an EMBL/GenBank/DDBJ whole genome shotgun (WGS) entry which is preliminary data.</text>
</comment>
<organism evidence="1 2">
    <name type="scientific">Parapusillimonas granuli</name>
    <dbReference type="NCBI Taxonomy" id="380911"/>
    <lineage>
        <taxon>Bacteria</taxon>
        <taxon>Pseudomonadati</taxon>
        <taxon>Pseudomonadota</taxon>
        <taxon>Betaproteobacteria</taxon>
        <taxon>Burkholderiales</taxon>
        <taxon>Alcaligenaceae</taxon>
        <taxon>Parapusillimonas</taxon>
    </lineage>
</organism>
<keyword evidence="2" id="KW-1185">Reference proteome</keyword>
<evidence type="ECO:0000313" key="1">
    <source>
        <dbReference type="EMBL" id="NYT50360.1"/>
    </source>
</evidence>
<evidence type="ECO:0000313" key="2">
    <source>
        <dbReference type="Proteomes" id="UP000559809"/>
    </source>
</evidence>
<dbReference type="Proteomes" id="UP000559809">
    <property type="component" value="Unassembled WGS sequence"/>
</dbReference>
<reference evidence="1 2" key="1">
    <citation type="submission" date="2020-07" db="EMBL/GenBank/DDBJ databases">
        <title>Taxonomic revisions and descriptions of new bacterial species based on genomic comparisons in the high-G+C-content subgroup of the family Alcaligenaceae.</title>
        <authorList>
            <person name="Szabo A."/>
            <person name="Felfoldi T."/>
        </authorList>
    </citation>
    <scope>NUCLEOTIDE SEQUENCE [LARGE SCALE GENOMIC DNA]</scope>
    <source>
        <strain evidence="1 2">LMG 24012</strain>
    </source>
</reference>
<dbReference type="Pfam" id="PF01904">
    <property type="entry name" value="DUF72"/>
    <property type="match status" value="1"/>
</dbReference>
<gene>
    <name evidence="1" type="ORF">H0A72_13665</name>
</gene>
<dbReference type="SUPFAM" id="SSF117396">
    <property type="entry name" value="TM1631-like"/>
    <property type="match status" value="1"/>
</dbReference>
<dbReference type="EMBL" id="JACCEM010000007">
    <property type="protein sequence ID" value="NYT50360.1"/>
    <property type="molecule type" value="Genomic_DNA"/>
</dbReference>
<dbReference type="InterPro" id="IPR002763">
    <property type="entry name" value="DUF72"/>
</dbReference>
<dbReference type="PANTHER" id="PTHR30348:SF14">
    <property type="entry name" value="BLR8050 PROTEIN"/>
    <property type="match status" value="1"/>
</dbReference>
<dbReference type="AlphaFoldDB" id="A0A853G5V1"/>
<name>A0A853G5V1_9BURK</name>
<protein>
    <submittedName>
        <fullName evidence="1">DUF72 domain-containing protein</fullName>
    </submittedName>
</protein>
<sequence length="260" mass="27770">MAKPIRQAQDPKAAPVYVGCAGWGLSSRVAAHFPGQGSHLERYARVFSAVEINSSFYRPHQPKTYARWAASVPEAFRFSVKAPRAVTHELRLRAADAAMGAFLDQAAALGGKLGCLLLQLPPSLALNAAEVAGFFSMLRARTGVHVVCEPRHASWFTPAGAALMKDFGIAWVHAHPLPVPGVEPAGDSPALYIRLHGAPHVYHSDYSDEFIDAVAGRIAAAHAAGRQAWCIFDNTALGHAVPNALALTMRLAAMGLWPPS</sequence>
<dbReference type="Gene3D" id="3.20.20.410">
    <property type="entry name" value="Protein of unknown function UPF0759"/>
    <property type="match status" value="1"/>
</dbReference>
<dbReference type="InterPro" id="IPR036520">
    <property type="entry name" value="UPF0759_sf"/>
</dbReference>